<name>A0A1F4UQH7_UNCKA</name>
<accession>A0A1F4UQH7</accession>
<dbReference type="InterPro" id="IPR036754">
    <property type="entry name" value="YbaK/aa-tRNA-synt-asso_dom_sf"/>
</dbReference>
<dbReference type="InterPro" id="IPR007214">
    <property type="entry name" value="YbaK/aa-tRNA-synth-assoc-dom"/>
</dbReference>
<dbReference type="Gene3D" id="3.90.960.10">
    <property type="entry name" value="YbaK/aminoacyl-tRNA synthetase-associated domain"/>
    <property type="match status" value="1"/>
</dbReference>
<protein>
    <recommendedName>
        <fullName evidence="1">YbaK/aminoacyl-tRNA synthetase-associated domain-containing protein</fullName>
    </recommendedName>
</protein>
<evidence type="ECO:0000313" key="3">
    <source>
        <dbReference type="Proteomes" id="UP000176608"/>
    </source>
</evidence>
<dbReference type="Proteomes" id="UP000176608">
    <property type="component" value="Unassembled WGS sequence"/>
</dbReference>
<comment type="caution">
    <text evidence="2">The sequence shown here is derived from an EMBL/GenBank/DDBJ whole genome shotgun (WGS) entry which is preliminary data.</text>
</comment>
<sequence>MMTVFEKIKELLDKARISYEVIEHEPVHTSADAARVRGTDLSNGAKALVMYGDGNPLLVVVPADKKASFRKLKSHLGINDLRMASPEEVETLTTLKVGSIPPIGKAIDLPSYFDGSFSGKDMIVFNAGSLTTSITMSARDLIVVENPQMFDIVE</sequence>
<evidence type="ECO:0000313" key="2">
    <source>
        <dbReference type="EMBL" id="OGC47227.1"/>
    </source>
</evidence>
<dbReference type="AlphaFoldDB" id="A0A1F4UQH7"/>
<dbReference type="PANTHER" id="PTHR30411">
    <property type="entry name" value="CYTOPLASMIC PROTEIN"/>
    <property type="match status" value="1"/>
</dbReference>
<dbReference type="STRING" id="1802617.A2886_01095"/>
<reference evidence="2 3" key="1">
    <citation type="journal article" date="2016" name="Nat. Commun.">
        <title>Thousands of microbial genomes shed light on interconnected biogeochemical processes in an aquifer system.</title>
        <authorList>
            <person name="Anantharaman K."/>
            <person name="Brown C.T."/>
            <person name="Hug L.A."/>
            <person name="Sharon I."/>
            <person name="Castelle C.J."/>
            <person name="Probst A.J."/>
            <person name="Thomas B.C."/>
            <person name="Singh A."/>
            <person name="Wilkins M.J."/>
            <person name="Karaoz U."/>
            <person name="Brodie E.L."/>
            <person name="Williams K.H."/>
            <person name="Hubbard S.S."/>
            <person name="Banfield J.F."/>
        </authorList>
    </citation>
    <scope>NUCLEOTIDE SEQUENCE [LARGE SCALE GENOMIC DNA]</scope>
</reference>
<gene>
    <name evidence="2" type="ORF">A2886_01095</name>
</gene>
<organism evidence="2 3">
    <name type="scientific">candidate division WWE3 bacterium RIFCSPHIGHO2_01_FULL_42_13</name>
    <dbReference type="NCBI Taxonomy" id="1802617"/>
    <lineage>
        <taxon>Bacteria</taxon>
        <taxon>Katanobacteria</taxon>
    </lineage>
</organism>
<dbReference type="SUPFAM" id="SSF55826">
    <property type="entry name" value="YbaK/ProRS associated domain"/>
    <property type="match status" value="1"/>
</dbReference>
<dbReference type="EMBL" id="MEVA01000016">
    <property type="protein sequence ID" value="OGC47227.1"/>
    <property type="molecule type" value="Genomic_DNA"/>
</dbReference>
<feature type="domain" description="YbaK/aminoacyl-tRNA synthetase-associated" evidence="1">
    <location>
        <begin position="24"/>
        <end position="141"/>
    </location>
</feature>
<proteinExistence type="predicted"/>
<dbReference type="Pfam" id="PF04073">
    <property type="entry name" value="tRNA_edit"/>
    <property type="match status" value="1"/>
</dbReference>
<dbReference type="PANTHER" id="PTHR30411:SF9">
    <property type="entry name" value="MULTIFUNCTIONAL SER_THR-TRNA DEACYLASE PROXP-Y"/>
    <property type="match status" value="1"/>
</dbReference>
<evidence type="ECO:0000259" key="1">
    <source>
        <dbReference type="Pfam" id="PF04073"/>
    </source>
</evidence>
<dbReference type="GO" id="GO:0002161">
    <property type="term" value="F:aminoacyl-tRNA deacylase activity"/>
    <property type="evidence" value="ECO:0007669"/>
    <property type="project" value="InterPro"/>
</dbReference>